<accession>A0A645B1X5</accession>
<dbReference type="AlphaFoldDB" id="A0A645B1X5"/>
<sequence>MEPRVRRADLAGLIRPTGTPPYAIRSCVIWSCGTPPYAIRRHPVCVIRRPVPDARHRRPRRPTASCDTDGVRCGPRRAGPRPRAVLGLAASMGVWSDEAGDGMVPGAKGSRMTGEERERLMLAFVRRYRAGETVEALAAAAGRPEAFVEGLLREAGVALRRGRPTPSPMPDGSAPGMPVPEPAVLPPMVGAVGVVPVTGTAGVESASGADGVELATDIDGLELASGIAGVESASGIAGVEASVGIARVEPASGTVPTGQDGTRDLDWSPPPLTDWGLPTPPLKVLVKRKPKAREKALAAATARRKREASPDHDGTGAPGASFAGKKAAGGKKKSRKKPKKSGHR</sequence>
<dbReference type="EMBL" id="VSSQ01017298">
    <property type="protein sequence ID" value="MPM59452.1"/>
    <property type="molecule type" value="Genomic_DNA"/>
</dbReference>
<feature type="region of interest" description="Disordered" evidence="1">
    <location>
        <begin position="55"/>
        <end position="78"/>
    </location>
</feature>
<evidence type="ECO:0000256" key="1">
    <source>
        <dbReference type="SAM" id="MobiDB-lite"/>
    </source>
</evidence>
<feature type="compositionally biased region" description="Basic residues" evidence="1">
    <location>
        <begin position="328"/>
        <end position="344"/>
    </location>
</feature>
<protein>
    <recommendedName>
        <fullName evidence="2">Helix-turn-helix domain-containing protein</fullName>
    </recommendedName>
</protein>
<evidence type="ECO:0000313" key="3">
    <source>
        <dbReference type="EMBL" id="MPM59452.1"/>
    </source>
</evidence>
<organism evidence="3">
    <name type="scientific">bioreactor metagenome</name>
    <dbReference type="NCBI Taxonomy" id="1076179"/>
    <lineage>
        <taxon>unclassified sequences</taxon>
        <taxon>metagenomes</taxon>
        <taxon>ecological metagenomes</taxon>
    </lineage>
</organism>
<dbReference type="Pfam" id="PF19575">
    <property type="entry name" value="HTH_58"/>
    <property type="match status" value="1"/>
</dbReference>
<gene>
    <name evidence="3" type="ORF">SDC9_106294</name>
</gene>
<comment type="caution">
    <text evidence="3">The sequence shown here is derived from an EMBL/GenBank/DDBJ whole genome shotgun (WGS) entry which is preliminary data.</text>
</comment>
<dbReference type="InterPro" id="IPR045745">
    <property type="entry name" value="HTH_58_Actinobacteria-type"/>
</dbReference>
<feature type="region of interest" description="Disordered" evidence="1">
    <location>
        <begin position="251"/>
        <end position="344"/>
    </location>
</feature>
<name>A0A645B1X5_9ZZZZ</name>
<evidence type="ECO:0000259" key="2">
    <source>
        <dbReference type="Pfam" id="PF19575"/>
    </source>
</evidence>
<feature type="domain" description="Helix-turn-helix" evidence="2">
    <location>
        <begin position="107"/>
        <end position="162"/>
    </location>
</feature>
<reference evidence="3" key="1">
    <citation type="submission" date="2019-08" db="EMBL/GenBank/DDBJ databases">
        <authorList>
            <person name="Kucharzyk K."/>
            <person name="Murdoch R.W."/>
            <person name="Higgins S."/>
            <person name="Loffler F."/>
        </authorList>
    </citation>
    <scope>NUCLEOTIDE SEQUENCE</scope>
</reference>
<proteinExistence type="predicted"/>